<feature type="region of interest" description="Disordered" evidence="1">
    <location>
        <begin position="1"/>
        <end position="51"/>
    </location>
</feature>
<protein>
    <submittedName>
        <fullName evidence="2">Uncharacterized protein</fullName>
    </submittedName>
</protein>
<name>A0A3N4KBK8_9PEZI</name>
<sequence>MRLECRIEHKEGLSNEEPSETLSDNLRDEGRHKKPDGGPEPGGKKCDGGRSKMFTREHNVMMRLKRVGALGAEVERVRTSSTKENDRPRAICSLQLDIK</sequence>
<dbReference type="Proteomes" id="UP000277580">
    <property type="component" value="Unassembled WGS sequence"/>
</dbReference>
<gene>
    <name evidence="2" type="ORF">P167DRAFT_578782</name>
</gene>
<proteinExistence type="predicted"/>
<evidence type="ECO:0000256" key="1">
    <source>
        <dbReference type="SAM" id="MobiDB-lite"/>
    </source>
</evidence>
<reference evidence="2 3" key="1">
    <citation type="journal article" date="2018" name="Nat. Ecol. Evol.">
        <title>Pezizomycetes genomes reveal the molecular basis of ectomycorrhizal truffle lifestyle.</title>
        <authorList>
            <person name="Murat C."/>
            <person name="Payen T."/>
            <person name="Noel B."/>
            <person name="Kuo A."/>
            <person name="Morin E."/>
            <person name="Chen J."/>
            <person name="Kohler A."/>
            <person name="Krizsan K."/>
            <person name="Balestrini R."/>
            <person name="Da Silva C."/>
            <person name="Montanini B."/>
            <person name="Hainaut M."/>
            <person name="Levati E."/>
            <person name="Barry K.W."/>
            <person name="Belfiori B."/>
            <person name="Cichocki N."/>
            <person name="Clum A."/>
            <person name="Dockter R.B."/>
            <person name="Fauchery L."/>
            <person name="Guy J."/>
            <person name="Iotti M."/>
            <person name="Le Tacon F."/>
            <person name="Lindquist E.A."/>
            <person name="Lipzen A."/>
            <person name="Malagnac F."/>
            <person name="Mello A."/>
            <person name="Molinier V."/>
            <person name="Miyauchi S."/>
            <person name="Poulain J."/>
            <person name="Riccioni C."/>
            <person name="Rubini A."/>
            <person name="Sitrit Y."/>
            <person name="Splivallo R."/>
            <person name="Traeger S."/>
            <person name="Wang M."/>
            <person name="Zifcakova L."/>
            <person name="Wipf D."/>
            <person name="Zambonelli A."/>
            <person name="Paolocci F."/>
            <person name="Nowrousian M."/>
            <person name="Ottonello S."/>
            <person name="Baldrian P."/>
            <person name="Spatafora J.W."/>
            <person name="Henrissat B."/>
            <person name="Nagy L.G."/>
            <person name="Aury J.M."/>
            <person name="Wincker P."/>
            <person name="Grigoriev I.V."/>
            <person name="Bonfante P."/>
            <person name="Martin F.M."/>
        </authorList>
    </citation>
    <scope>NUCLEOTIDE SEQUENCE [LARGE SCALE GENOMIC DNA]</scope>
    <source>
        <strain evidence="2 3">CCBAS932</strain>
    </source>
</reference>
<feature type="compositionally biased region" description="Basic and acidic residues" evidence="1">
    <location>
        <begin position="25"/>
        <end position="51"/>
    </location>
</feature>
<keyword evidence="3" id="KW-1185">Reference proteome</keyword>
<dbReference type="EMBL" id="ML119172">
    <property type="protein sequence ID" value="RPB07914.1"/>
    <property type="molecule type" value="Genomic_DNA"/>
</dbReference>
<feature type="compositionally biased region" description="Basic and acidic residues" evidence="1">
    <location>
        <begin position="1"/>
        <end position="13"/>
    </location>
</feature>
<organism evidence="2 3">
    <name type="scientific">Morchella conica CCBAS932</name>
    <dbReference type="NCBI Taxonomy" id="1392247"/>
    <lineage>
        <taxon>Eukaryota</taxon>
        <taxon>Fungi</taxon>
        <taxon>Dikarya</taxon>
        <taxon>Ascomycota</taxon>
        <taxon>Pezizomycotina</taxon>
        <taxon>Pezizomycetes</taxon>
        <taxon>Pezizales</taxon>
        <taxon>Morchellaceae</taxon>
        <taxon>Morchella</taxon>
    </lineage>
</organism>
<dbReference type="InParanoid" id="A0A3N4KBK8"/>
<accession>A0A3N4KBK8</accession>
<evidence type="ECO:0000313" key="3">
    <source>
        <dbReference type="Proteomes" id="UP000277580"/>
    </source>
</evidence>
<evidence type="ECO:0000313" key="2">
    <source>
        <dbReference type="EMBL" id="RPB07914.1"/>
    </source>
</evidence>
<dbReference type="AlphaFoldDB" id="A0A3N4KBK8"/>